<organism evidence="1 2">
    <name type="scientific">Rhizophagus irregularis</name>
    <dbReference type="NCBI Taxonomy" id="588596"/>
    <lineage>
        <taxon>Eukaryota</taxon>
        <taxon>Fungi</taxon>
        <taxon>Fungi incertae sedis</taxon>
        <taxon>Mucoromycota</taxon>
        <taxon>Glomeromycotina</taxon>
        <taxon>Glomeromycetes</taxon>
        <taxon>Glomerales</taxon>
        <taxon>Glomeraceae</taxon>
        <taxon>Rhizophagus</taxon>
    </lineage>
</organism>
<dbReference type="Gene3D" id="2.60.40.640">
    <property type="match status" value="1"/>
</dbReference>
<dbReference type="OrthoDB" id="2322297at2759"/>
<accession>A0A915ZCG2</accession>
<protein>
    <recommendedName>
        <fullName evidence="3">Arrestin-like N-terminal domain-containing protein</fullName>
    </recommendedName>
</protein>
<evidence type="ECO:0008006" key="3">
    <source>
        <dbReference type="Google" id="ProtNLM"/>
    </source>
</evidence>
<sequence>MPLSGIYVYVSIKFVEEEYSTMRPAVRLLKTKSRKCFFSFPYNMTSFQTGYLGIGPSKISGGFHLRYPSSNPIHISRIDATLVGQEAMSFFSHDDINNTKNTFYSSTQCIYHSTSNKYTPITSLDLNFDFTLDDDIPPSYSSPYQKETPLTQNLIQYEIRITITRKSNLFKLQGKNKFISTSCQINRYSLPSTLKLRDVPILMHRSGANKKKSNPNLDNVQFEALLYSEYIDMNSIMTLPLTLSLPDSNMKIKEIGVIVKEHQKFRNVEKEVVHFDKSEKILEYKLSGESVENVDGDDNKYFIEMKLDIPAFESVNRFQAFEGVRPMKYFKVRHVLKVKIKFENEGKLVLKKNIWLQRSFSEKKILKGRTRGYIYN</sequence>
<dbReference type="AlphaFoldDB" id="A0A915ZCG2"/>
<name>A0A915ZCG2_9GLOM</name>
<evidence type="ECO:0000313" key="2">
    <source>
        <dbReference type="Proteomes" id="UP000684084"/>
    </source>
</evidence>
<dbReference type="VEuPathDB" id="FungiDB:RhiirFUN_012372"/>
<dbReference type="EMBL" id="CAGKOT010000029">
    <property type="protein sequence ID" value="CAB5371412.1"/>
    <property type="molecule type" value="Genomic_DNA"/>
</dbReference>
<dbReference type="Proteomes" id="UP000684084">
    <property type="component" value="Unassembled WGS sequence"/>
</dbReference>
<dbReference type="InterPro" id="IPR014752">
    <property type="entry name" value="Arrestin-like_C"/>
</dbReference>
<comment type="caution">
    <text evidence="1">The sequence shown here is derived from an EMBL/GenBank/DDBJ whole genome shotgun (WGS) entry which is preliminary data.</text>
</comment>
<evidence type="ECO:0000313" key="1">
    <source>
        <dbReference type="EMBL" id="CAB5371412.1"/>
    </source>
</evidence>
<reference evidence="1" key="1">
    <citation type="submission" date="2020-05" db="EMBL/GenBank/DDBJ databases">
        <authorList>
            <person name="Rincon C."/>
            <person name="Sanders R I."/>
            <person name="Robbins C."/>
            <person name="Chaturvedi A."/>
        </authorList>
    </citation>
    <scope>NUCLEOTIDE SEQUENCE</scope>
    <source>
        <strain evidence="1">CHB12</strain>
    </source>
</reference>
<proteinExistence type="predicted"/>
<gene>
    <name evidence="1" type="ORF">CHRIB12_LOCUS13065</name>
</gene>